<evidence type="ECO:0000313" key="2">
    <source>
        <dbReference type="Proteomes" id="UP000192501"/>
    </source>
</evidence>
<gene>
    <name evidence="1" type="ORF">A0H76_979</name>
</gene>
<dbReference type="VEuPathDB" id="MicrosporidiaDB:HERIO_887"/>
<dbReference type="SUPFAM" id="SSF48452">
    <property type="entry name" value="TPR-like"/>
    <property type="match status" value="1"/>
</dbReference>
<sequence>MDSEEENDKLNKINLQLDQAELTSKSKERVRKALLLRKSTSMFSIFDSADYIKSAMLFEELAEECKDDRISSATFYKEAAETFIKDNKEFSLWKASECYYKIYELFVKDMRDEASEFLQQSCMLLVKIKSFEIAGMRYIKIAELYEMDKVSLAVINYKRAIESYSKVTNYKSNIYLVKKRLLSCCIYHKDINRVIETLKEYNYDFKYSKLCYLLMVYLKGDYEMLKEEELDTEEESEVLEAILYKEPEDSIEIVKNFINENVFNDLSNSLFELFLENYQVSKIC</sequence>
<reference evidence="1 2" key="1">
    <citation type="journal article" date="2017" name="Environ. Microbiol.">
        <title>Decay of the glycolytic pathway and adaptation to intranuclear parasitism within Enterocytozoonidae microsporidia.</title>
        <authorList>
            <person name="Wiredu Boakye D."/>
            <person name="Jaroenlak P."/>
            <person name="Prachumwat A."/>
            <person name="Williams T.A."/>
            <person name="Bateman K.S."/>
            <person name="Itsathitphaisarn O."/>
            <person name="Sritunyalucksana K."/>
            <person name="Paszkiewicz K.H."/>
            <person name="Moore K.A."/>
            <person name="Stentiford G.D."/>
            <person name="Williams B.A."/>
        </authorList>
    </citation>
    <scope>NUCLEOTIDE SEQUENCE [LARGE SCALE GENOMIC DNA]</scope>
    <source>
        <strain evidence="2">canceri</strain>
    </source>
</reference>
<dbReference type="InterPro" id="IPR011990">
    <property type="entry name" value="TPR-like_helical_dom_sf"/>
</dbReference>
<organism evidence="1 2">
    <name type="scientific">Hepatospora eriocheir</name>
    <dbReference type="NCBI Taxonomy" id="1081669"/>
    <lineage>
        <taxon>Eukaryota</taxon>
        <taxon>Fungi</taxon>
        <taxon>Fungi incertae sedis</taxon>
        <taxon>Microsporidia</taxon>
        <taxon>Hepatosporidae</taxon>
        <taxon>Hepatospora</taxon>
    </lineage>
</organism>
<protein>
    <submittedName>
        <fullName evidence="1">Uncharacterized protein</fullName>
    </submittedName>
</protein>
<name>A0A1X0QI47_9MICR</name>
<evidence type="ECO:0000313" key="1">
    <source>
        <dbReference type="EMBL" id="ORD99365.1"/>
    </source>
</evidence>
<dbReference type="Gene3D" id="1.25.40.10">
    <property type="entry name" value="Tetratricopeptide repeat domain"/>
    <property type="match status" value="1"/>
</dbReference>
<comment type="caution">
    <text evidence="1">The sequence shown here is derived from an EMBL/GenBank/DDBJ whole genome shotgun (WGS) entry which is preliminary data.</text>
</comment>
<dbReference type="Proteomes" id="UP000192501">
    <property type="component" value="Unassembled WGS sequence"/>
</dbReference>
<dbReference type="Pfam" id="PF14938">
    <property type="entry name" value="SNAP"/>
    <property type="match status" value="1"/>
</dbReference>
<dbReference type="AlphaFoldDB" id="A0A1X0QI47"/>
<dbReference type="VEuPathDB" id="MicrosporidiaDB:A0H76_979"/>
<proteinExistence type="predicted"/>
<dbReference type="EMBL" id="LTAI01000217">
    <property type="protein sequence ID" value="ORD99365.1"/>
    <property type="molecule type" value="Genomic_DNA"/>
</dbReference>
<accession>A0A1X0QI47</accession>